<dbReference type="GO" id="GO:0003676">
    <property type="term" value="F:nucleic acid binding"/>
    <property type="evidence" value="ECO:0007669"/>
    <property type="project" value="InterPro"/>
</dbReference>
<reference evidence="1" key="1">
    <citation type="submission" date="2020-08" db="EMBL/GenBank/DDBJ databases">
        <title>Multicomponent nature underlies the extraordinary mechanical properties of spider dragline silk.</title>
        <authorList>
            <person name="Kono N."/>
            <person name="Nakamura H."/>
            <person name="Mori M."/>
            <person name="Yoshida Y."/>
            <person name="Ohtoshi R."/>
            <person name="Malay A.D."/>
            <person name="Moran D.A.P."/>
            <person name="Tomita M."/>
            <person name="Numata K."/>
            <person name="Arakawa K."/>
        </authorList>
    </citation>
    <scope>NUCLEOTIDE SEQUENCE</scope>
</reference>
<proteinExistence type="predicted"/>
<evidence type="ECO:0000313" key="2">
    <source>
        <dbReference type="Proteomes" id="UP000887159"/>
    </source>
</evidence>
<dbReference type="PANTHER" id="PTHR47331">
    <property type="entry name" value="PHD-TYPE DOMAIN-CONTAINING PROTEIN"/>
    <property type="match status" value="1"/>
</dbReference>
<organism evidence="1 2">
    <name type="scientific">Trichonephila clavipes</name>
    <name type="common">Golden silk orbweaver</name>
    <name type="synonym">Nephila clavipes</name>
    <dbReference type="NCBI Taxonomy" id="2585209"/>
    <lineage>
        <taxon>Eukaryota</taxon>
        <taxon>Metazoa</taxon>
        <taxon>Ecdysozoa</taxon>
        <taxon>Arthropoda</taxon>
        <taxon>Chelicerata</taxon>
        <taxon>Arachnida</taxon>
        <taxon>Araneae</taxon>
        <taxon>Araneomorphae</taxon>
        <taxon>Entelegynae</taxon>
        <taxon>Araneoidea</taxon>
        <taxon>Nephilidae</taxon>
        <taxon>Trichonephila</taxon>
    </lineage>
</organism>
<gene>
    <name evidence="1" type="primary">AVEN_84976_1</name>
    <name evidence="1" type="ORF">TNCV_4975601</name>
</gene>
<evidence type="ECO:0000313" key="1">
    <source>
        <dbReference type="EMBL" id="GFY12060.1"/>
    </source>
</evidence>
<dbReference type="AlphaFoldDB" id="A0A8X6SIX4"/>
<dbReference type="InterPro" id="IPR036397">
    <property type="entry name" value="RNaseH_sf"/>
</dbReference>
<dbReference type="Gene3D" id="3.30.420.10">
    <property type="entry name" value="Ribonuclease H-like superfamily/Ribonuclease H"/>
    <property type="match status" value="1"/>
</dbReference>
<name>A0A8X6SIX4_TRICX</name>
<dbReference type="Proteomes" id="UP000887159">
    <property type="component" value="Unassembled WGS sequence"/>
</dbReference>
<dbReference type="PANTHER" id="PTHR47331:SF1">
    <property type="entry name" value="GAG-LIKE PROTEIN"/>
    <property type="match status" value="1"/>
</dbReference>
<comment type="caution">
    <text evidence="1">The sequence shown here is derived from an EMBL/GenBank/DDBJ whole genome shotgun (WGS) entry which is preliminary data.</text>
</comment>
<keyword evidence="2" id="KW-1185">Reference proteome</keyword>
<sequence length="265" mass="29929">MCEIQRAEVTLVKLVQQMEFNSEIKDLSCKGMVNPQKRVEWSFIPPRAPNHGGLWEAGVKTLKYHLRRVMGNLRFTYEEFLTTLNQIEGVLNSRPLYPLSCDPDDFDVLTPGHFLVGRPITAIAEPSLTVVSDNRYENPVSWTVITHVGAPVAWGPRIIDTAVATPLILMLIERFSKDEYCEMDLLYGERKARLAARLAACTIFTIATEYNIRFRGEPTVAHKTSPVKQYLVKEFGNQIIGYGGIEDWPPRSPDLNPLVFSCGDT</sequence>
<accession>A0A8X6SIX4</accession>
<protein>
    <submittedName>
        <fullName evidence="1">Uncharacterized protein</fullName>
    </submittedName>
</protein>
<dbReference type="EMBL" id="BMAU01021309">
    <property type="protein sequence ID" value="GFY12060.1"/>
    <property type="molecule type" value="Genomic_DNA"/>
</dbReference>